<dbReference type="Proteomes" id="UP000016540">
    <property type="component" value="Unassembled WGS sequence"/>
</dbReference>
<dbReference type="InterPro" id="IPR050266">
    <property type="entry name" value="AB_hydrolase_sf"/>
</dbReference>
<dbReference type="GO" id="GO:0016787">
    <property type="term" value="F:hydrolase activity"/>
    <property type="evidence" value="ECO:0007669"/>
    <property type="project" value="UniProtKB-KW"/>
</dbReference>
<accession>R8B264</accession>
<dbReference type="PRINTS" id="PR00111">
    <property type="entry name" value="ABHYDROLASE"/>
</dbReference>
<keyword evidence="5" id="KW-1185">Reference proteome</keyword>
<comment type="similarity">
    <text evidence="1">Belongs to the AB hydrolase superfamily.</text>
</comment>
<comment type="caution">
    <text evidence="4">The sequence shown here is derived from an EMBL/GenBank/DDBJ whole genome shotgun (WGS) entry which is preliminary data.</text>
</comment>
<evidence type="ECO:0000259" key="3">
    <source>
        <dbReference type="Pfam" id="PF00561"/>
    </source>
</evidence>
<dbReference type="HOGENOM" id="CLU_020336_8_2_6"/>
<proteinExistence type="inferred from homology"/>
<name>R8B264_9GAMM</name>
<dbReference type="InterPro" id="IPR029058">
    <property type="entry name" value="AB_hydrolase_fold"/>
</dbReference>
<protein>
    <submittedName>
        <fullName evidence="4">Alpha/beta fold family hydrolase</fullName>
    </submittedName>
</protein>
<evidence type="ECO:0000313" key="5">
    <source>
        <dbReference type="Proteomes" id="UP000016540"/>
    </source>
</evidence>
<evidence type="ECO:0000256" key="2">
    <source>
        <dbReference type="ARBA" id="ARBA00022801"/>
    </source>
</evidence>
<dbReference type="Pfam" id="PF00561">
    <property type="entry name" value="Abhydrolase_1"/>
    <property type="match status" value="1"/>
</dbReference>
<dbReference type="eggNOG" id="COG2267">
    <property type="taxonomic scope" value="Bacteria"/>
</dbReference>
<feature type="domain" description="AB hydrolase-1" evidence="3">
    <location>
        <begin position="44"/>
        <end position="289"/>
    </location>
</feature>
<keyword evidence="2 4" id="KW-0378">Hydrolase</keyword>
<dbReference type="SUPFAM" id="SSF53474">
    <property type="entry name" value="alpha/beta-Hydrolases"/>
    <property type="match status" value="1"/>
</dbReference>
<reference evidence="4 5" key="1">
    <citation type="journal article" date="2013" name="Genome Announc.">
        <title>Draft Genome Sequence of the Moderately Halophilic Bacterium Marinobacter lipolyticus Strain SM19.</title>
        <authorList>
            <person name="Papke R.T."/>
            <person name="de la Haba R.R."/>
            <person name="Infante-Dominguez C."/>
            <person name="Perez D."/>
            <person name="Sanchez-Porro C."/>
            <person name="Lapierre P."/>
            <person name="Ventosa A."/>
        </authorList>
    </citation>
    <scope>NUCLEOTIDE SEQUENCE [LARGE SCALE GENOMIC DNA]</scope>
    <source>
        <strain evidence="4 5">SM19</strain>
    </source>
</reference>
<dbReference type="PATRIC" id="fig|1318628.3.peg.1606"/>
<dbReference type="InterPro" id="IPR000073">
    <property type="entry name" value="AB_hydrolase_1"/>
</dbReference>
<dbReference type="OrthoDB" id="149912at2"/>
<dbReference type="AlphaFoldDB" id="R8B264"/>
<dbReference type="GO" id="GO:0016020">
    <property type="term" value="C:membrane"/>
    <property type="evidence" value="ECO:0007669"/>
    <property type="project" value="TreeGrafter"/>
</dbReference>
<dbReference type="EMBL" id="ASAD01000010">
    <property type="protein sequence ID" value="EON92681.1"/>
    <property type="molecule type" value="Genomic_DNA"/>
</dbReference>
<evidence type="ECO:0000256" key="1">
    <source>
        <dbReference type="ARBA" id="ARBA00008645"/>
    </source>
</evidence>
<dbReference type="PANTHER" id="PTHR43798">
    <property type="entry name" value="MONOACYLGLYCEROL LIPASE"/>
    <property type="match status" value="1"/>
</dbReference>
<dbReference type="Gene3D" id="3.40.50.1820">
    <property type="entry name" value="alpha/beta hydrolase"/>
    <property type="match status" value="1"/>
</dbReference>
<organism evidence="4 5">
    <name type="scientific">Marinobacter lipolyticus SM19</name>
    <dbReference type="NCBI Taxonomy" id="1318628"/>
    <lineage>
        <taxon>Bacteria</taxon>
        <taxon>Pseudomonadati</taxon>
        <taxon>Pseudomonadota</taxon>
        <taxon>Gammaproteobacteria</taxon>
        <taxon>Pseudomonadales</taxon>
        <taxon>Marinobacteraceae</taxon>
        <taxon>Marinobacter</taxon>
    </lineage>
</organism>
<evidence type="ECO:0000313" key="4">
    <source>
        <dbReference type="EMBL" id="EON92681.1"/>
    </source>
</evidence>
<sequence length="306" mass="33734">MNDIVLSPKAAVEATPEEVNWPLKNIELAGLRWPASENSGDSCPILMLHGWLDNSLTFAHLAPALPRGREVYAIDMAGHGHSGHRPDGQSYLLMDYVADLAELIEHYFDHAPGHKVDLIGHSLGGIVCVLYAAAFPEHVRNLVMIDSLGPISRPPEDTIPKLRQAIRKRMTGSGKSVVYPDPQTAAKAREGGLSPLSPEAALTLIPRNMKAVDGGFVWRTDPRLRHPSIMMLEESQVLASLRKVSTRTLFIRAENGLLSHRKGWEPRLKAIPRMETVTVPGGHHCHFDGDIEPVSHAIREFISHDV</sequence>
<dbReference type="RefSeq" id="WP_012137606.1">
    <property type="nucleotide sequence ID" value="NZ_KE007317.1"/>
</dbReference>
<dbReference type="PANTHER" id="PTHR43798:SF14">
    <property type="entry name" value="SERINE HYDROLASE-LIKE PROTEIN DDB_G0286239"/>
    <property type="match status" value="1"/>
</dbReference>
<dbReference type="STRING" id="1318628.MARLIPOL_08009"/>
<gene>
    <name evidence="4" type="ORF">MARLIPOL_08009</name>
</gene>